<evidence type="ECO:0000313" key="2">
    <source>
        <dbReference type="Proteomes" id="UP000055024"/>
    </source>
</evidence>
<keyword evidence="2" id="KW-1185">Reference proteome</keyword>
<dbReference type="AlphaFoldDB" id="A0A0V1HI24"/>
<proteinExistence type="predicted"/>
<dbReference type="EMBL" id="JYDP01000063">
    <property type="protein sequence ID" value="KRZ10153.1"/>
    <property type="molecule type" value="Genomic_DNA"/>
</dbReference>
<reference evidence="1 2" key="1">
    <citation type="submission" date="2015-01" db="EMBL/GenBank/DDBJ databases">
        <title>Evolution of Trichinella species and genotypes.</title>
        <authorList>
            <person name="Korhonen P.K."/>
            <person name="Edoardo P."/>
            <person name="Giuseppe L.R."/>
            <person name="Gasser R.B."/>
        </authorList>
    </citation>
    <scope>NUCLEOTIDE SEQUENCE [LARGE SCALE GENOMIC DNA]</scope>
    <source>
        <strain evidence="1">ISS1029</strain>
    </source>
</reference>
<dbReference type="Proteomes" id="UP000055024">
    <property type="component" value="Unassembled WGS sequence"/>
</dbReference>
<organism evidence="1 2">
    <name type="scientific">Trichinella zimbabwensis</name>
    <dbReference type="NCBI Taxonomy" id="268475"/>
    <lineage>
        <taxon>Eukaryota</taxon>
        <taxon>Metazoa</taxon>
        <taxon>Ecdysozoa</taxon>
        <taxon>Nematoda</taxon>
        <taxon>Enoplea</taxon>
        <taxon>Dorylaimia</taxon>
        <taxon>Trichinellida</taxon>
        <taxon>Trichinellidae</taxon>
        <taxon>Trichinella</taxon>
    </lineage>
</organism>
<name>A0A0V1HI24_9BILA</name>
<accession>A0A0V1HI24</accession>
<evidence type="ECO:0000313" key="1">
    <source>
        <dbReference type="EMBL" id="KRZ10153.1"/>
    </source>
</evidence>
<sequence>MAMNCMLHSPLLSSWPEAWFVTELATFFNTKLCVIFGFLRLQRLCPVLSSESWIAIARILPLAIISFENANAPEFNSSTIAHSFNRLPRLRKTDKKISSRQHQNLSNLCSGRIQNSILCPLVLNFTPQKCFHKIKVLTMEN</sequence>
<gene>
    <name evidence="1" type="ORF">T11_12328</name>
</gene>
<dbReference type="OrthoDB" id="5920057at2759"/>
<protein>
    <submittedName>
        <fullName evidence="1">Uncharacterized protein</fullName>
    </submittedName>
</protein>
<comment type="caution">
    <text evidence="1">The sequence shown here is derived from an EMBL/GenBank/DDBJ whole genome shotgun (WGS) entry which is preliminary data.</text>
</comment>